<dbReference type="BioCyc" id="PSYR629263:G11X0-8967-MONOMER"/>
<comment type="caution">
    <text evidence="2">The sequence shown here is derived from an EMBL/GenBank/DDBJ whole genome shotgun (WGS) entry which is preliminary data.</text>
</comment>
<gene>
    <name evidence="2" type="ORF">PSYPI_48395</name>
</gene>
<dbReference type="HOGENOM" id="CLU_3370369_0_0_6"/>
<dbReference type="Proteomes" id="UP000004986">
    <property type="component" value="Unassembled WGS sequence"/>
</dbReference>
<organism evidence="2 3">
    <name type="scientific">Pseudomonas syringae pv. pisi str. 1704B</name>
    <dbReference type="NCBI Taxonomy" id="629263"/>
    <lineage>
        <taxon>Bacteria</taxon>
        <taxon>Pseudomonadati</taxon>
        <taxon>Pseudomonadota</taxon>
        <taxon>Gammaproteobacteria</taxon>
        <taxon>Pseudomonadales</taxon>
        <taxon>Pseudomonadaceae</taxon>
        <taxon>Pseudomonas</taxon>
        <taxon>Pseudomonas syringae</taxon>
    </lineage>
</organism>
<feature type="region of interest" description="Disordered" evidence="1">
    <location>
        <begin position="1"/>
        <end position="21"/>
    </location>
</feature>
<name>F3GRV8_PSESJ</name>
<evidence type="ECO:0000256" key="1">
    <source>
        <dbReference type="SAM" id="MobiDB-lite"/>
    </source>
</evidence>
<protein>
    <submittedName>
        <fullName evidence="2">Multidrug efflux RND membrane fusion protein MexE</fullName>
    </submittedName>
</protein>
<keyword evidence="3" id="KW-1185">Reference proteome</keyword>
<sequence length="35" mass="3749">HQARAVASRSDSEAQRGERLRSNNAIAAELAVGQE</sequence>
<dbReference type="AlphaFoldDB" id="F3GRV8"/>
<accession>F3GRV8</accession>
<feature type="compositionally biased region" description="Basic and acidic residues" evidence="1">
    <location>
        <begin position="10"/>
        <end position="21"/>
    </location>
</feature>
<feature type="non-terminal residue" evidence="2">
    <location>
        <position position="1"/>
    </location>
</feature>
<dbReference type="EMBL" id="AEAI01004747">
    <property type="protein sequence ID" value="EGH49811.1"/>
    <property type="molecule type" value="Genomic_DNA"/>
</dbReference>
<evidence type="ECO:0000313" key="2">
    <source>
        <dbReference type="EMBL" id="EGH49811.1"/>
    </source>
</evidence>
<proteinExistence type="predicted"/>
<evidence type="ECO:0000313" key="3">
    <source>
        <dbReference type="Proteomes" id="UP000004986"/>
    </source>
</evidence>
<reference evidence="2 3" key="1">
    <citation type="journal article" date="2011" name="PLoS Pathog.">
        <title>Dynamic evolution of pathogenicity revealed by sequencing and comparative genomics of 19 Pseudomonas syringae isolates.</title>
        <authorList>
            <person name="Baltrus D.A."/>
            <person name="Nishimura M.T."/>
            <person name="Romanchuk A."/>
            <person name="Chang J.H."/>
            <person name="Mukhtar M.S."/>
            <person name="Cherkis K."/>
            <person name="Roach J."/>
            <person name="Grant S.R."/>
            <person name="Jones C.D."/>
            <person name="Dangl J.L."/>
        </authorList>
    </citation>
    <scope>NUCLEOTIDE SEQUENCE [LARGE SCALE GENOMIC DNA]</scope>
    <source>
        <strain evidence="2 3">1704B</strain>
    </source>
</reference>